<sequence>MHPAGRIAIGSRQFFPESIQDA</sequence>
<keyword evidence="2" id="KW-0808">Transferase</keyword>
<dbReference type="AlphaFoldDB" id="E6QKA6"/>
<keyword evidence="2" id="KW-0032">Aminotransferase</keyword>
<gene>
    <name evidence="2" type="ORF">CARN6_1043</name>
</gene>
<proteinExistence type="predicted"/>
<evidence type="ECO:0000313" key="2">
    <source>
        <dbReference type="EMBL" id="CBI07673.1"/>
    </source>
</evidence>
<name>E6QKA6_9ZZZZ</name>
<protein>
    <submittedName>
        <fullName evidence="2">Ornithine aminotransferase (Ornithine--oxo-acid aminotransferase)</fullName>
        <ecNumber evidence="2">2.6.1.13</ecNumber>
    </submittedName>
</protein>
<evidence type="ECO:0000256" key="1">
    <source>
        <dbReference type="SAM" id="MobiDB-lite"/>
    </source>
</evidence>
<dbReference type="GO" id="GO:0004587">
    <property type="term" value="F:ornithine aminotransferase activity"/>
    <property type="evidence" value="ECO:0007669"/>
    <property type="project" value="UniProtKB-EC"/>
</dbReference>
<organism evidence="2">
    <name type="scientific">mine drainage metagenome</name>
    <dbReference type="NCBI Taxonomy" id="410659"/>
    <lineage>
        <taxon>unclassified sequences</taxon>
        <taxon>metagenomes</taxon>
        <taxon>ecological metagenomes</taxon>
    </lineage>
</organism>
<comment type="caution">
    <text evidence="2">The sequence shown here is derived from an EMBL/GenBank/DDBJ whole genome shotgun (WGS) entry which is preliminary data.</text>
</comment>
<accession>E6QKA6</accession>
<dbReference type="EMBL" id="CABQ01000122">
    <property type="protein sequence ID" value="CBI07673.1"/>
    <property type="molecule type" value="Genomic_DNA"/>
</dbReference>
<dbReference type="EC" id="2.6.1.13" evidence="2"/>
<reference evidence="2" key="1">
    <citation type="submission" date="2009-10" db="EMBL/GenBank/DDBJ databases">
        <title>Diversity of trophic interactions inside an arsenic-rich microbial ecosystem.</title>
        <authorList>
            <person name="Bertin P.N."/>
            <person name="Heinrich-Salmeron A."/>
            <person name="Pelletier E."/>
            <person name="Goulhen-Chollet F."/>
            <person name="Arsene-Ploetze F."/>
            <person name="Gallien S."/>
            <person name="Calteau A."/>
            <person name="Vallenet D."/>
            <person name="Casiot C."/>
            <person name="Chane-Woon-Ming B."/>
            <person name="Giloteaux L."/>
            <person name="Barakat M."/>
            <person name="Bonnefoy V."/>
            <person name="Bruneel O."/>
            <person name="Chandler M."/>
            <person name="Cleiss J."/>
            <person name="Duran R."/>
            <person name="Elbaz-Poulichet F."/>
            <person name="Fonknechten N."/>
            <person name="Lauga B."/>
            <person name="Mornico D."/>
            <person name="Ortet P."/>
            <person name="Schaeffer C."/>
            <person name="Siguier P."/>
            <person name="Alexander Thil Smith A."/>
            <person name="Van Dorsselaer A."/>
            <person name="Weissenbach J."/>
            <person name="Medigue C."/>
            <person name="Le Paslier D."/>
        </authorList>
    </citation>
    <scope>NUCLEOTIDE SEQUENCE</scope>
</reference>
<feature type="region of interest" description="Disordered" evidence="1">
    <location>
        <begin position="1"/>
        <end position="22"/>
    </location>
</feature>